<reference evidence="1 2" key="1">
    <citation type="submission" date="2020-12" db="EMBL/GenBank/DDBJ databases">
        <title>FDA dAtabase for Regulatory Grade micrObial Sequences (FDA-ARGOS): Supporting development and validation of Infectious Disease Dx tests.</title>
        <authorList>
            <person name="Minogue T."/>
            <person name="Wolcott M."/>
            <person name="Wasieloski L."/>
            <person name="Aguilar W."/>
            <person name="Moore D."/>
            <person name="Jaissle J."/>
            <person name="Tallon L."/>
            <person name="Sadzewicz L."/>
            <person name="Zhao X."/>
            <person name="Boylan J."/>
            <person name="Ott S."/>
            <person name="Bowen H."/>
            <person name="Vavikolanu K."/>
            <person name="Mehta A."/>
            <person name="Aluvathingal J."/>
            <person name="Nadendla S."/>
            <person name="Yan Y."/>
            <person name="Sichtig H."/>
        </authorList>
    </citation>
    <scope>NUCLEOTIDE SEQUENCE [LARGE SCALE GENOMIC DNA]</scope>
    <source>
        <strain evidence="1 2">FDAARGOS_949</strain>
    </source>
</reference>
<name>A0AAP9Y0A3_BURGL</name>
<dbReference type="InterPro" id="IPR038706">
    <property type="entry name" value="Type_VI_SciN-like_sf"/>
</dbReference>
<dbReference type="PANTHER" id="PTHR37625">
    <property type="entry name" value="OUTER MEMBRANE LIPOPROTEIN-RELATED"/>
    <property type="match status" value="1"/>
</dbReference>
<dbReference type="EMBL" id="CP065600">
    <property type="protein sequence ID" value="QPQ90917.1"/>
    <property type="molecule type" value="Genomic_DNA"/>
</dbReference>
<proteinExistence type="predicted"/>
<evidence type="ECO:0000313" key="2">
    <source>
        <dbReference type="Proteomes" id="UP000594892"/>
    </source>
</evidence>
<gene>
    <name evidence="1" type="primary">tssJ</name>
    <name evidence="1" type="ORF">I6H06_04095</name>
</gene>
<sequence>MASNPLFRCAAMLGIMGWLAIGVAALGLGACGGAPATAVKEPVKLRLRVVASEGVNPNEWGVASPVLVRIYELKSAAAFSNADFFTLQDHDRKAIGDDVLAIDEFILRPGEERDIERESHRAATAIGVLAGYRELGKSVWRGIYRLPPRPDAAWYRITIPVQRQNLTVRLGRRAVSIYQSDQSR</sequence>
<dbReference type="Gene3D" id="2.60.40.4150">
    <property type="entry name" value="Type VI secretion system, lipoprotein SciN"/>
    <property type="match status" value="1"/>
</dbReference>
<dbReference type="Proteomes" id="UP000594892">
    <property type="component" value="Chromosome 1"/>
</dbReference>
<evidence type="ECO:0000313" key="1">
    <source>
        <dbReference type="EMBL" id="QPQ90917.1"/>
    </source>
</evidence>
<keyword evidence="1" id="KW-0449">Lipoprotein</keyword>
<dbReference type="RefSeq" id="WP_012733030.1">
    <property type="nucleotide sequence ID" value="NZ_CP021075.1"/>
</dbReference>
<dbReference type="AlphaFoldDB" id="A0AAP9Y0A3"/>
<accession>A0AAP9Y0A3</accession>
<protein>
    <submittedName>
        <fullName evidence="1">Type VI secretion system lipoprotein TssJ</fullName>
    </submittedName>
</protein>
<dbReference type="PANTHER" id="PTHR37625:SF4">
    <property type="entry name" value="OUTER MEMBRANE LIPOPROTEIN"/>
    <property type="match status" value="1"/>
</dbReference>
<dbReference type="GeneID" id="45693577"/>
<organism evidence="1 2">
    <name type="scientific">Burkholderia glumae</name>
    <name type="common">Pseudomonas glumae</name>
    <dbReference type="NCBI Taxonomy" id="337"/>
    <lineage>
        <taxon>Bacteria</taxon>
        <taxon>Pseudomonadati</taxon>
        <taxon>Pseudomonadota</taxon>
        <taxon>Betaproteobacteria</taxon>
        <taxon>Burkholderiales</taxon>
        <taxon>Burkholderiaceae</taxon>
        <taxon>Burkholderia</taxon>
    </lineage>
</organism>
<dbReference type="Pfam" id="PF12790">
    <property type="entry name" value="T6SS-SciN"/>
    <property type="match status" value="1"/>
</dbReference>
<dbReference type="InterPro" id="IPR017734">
    <property type="entry name" value="T6SS_SciN"/>
</dbReference>
<dbReference type="NCBIfam" id="TIGR03352">
    <property type="entry name" value="VI_chp_3"/>
    <property type="match status" value="1"/>
</dbReference>